<feature type="non-terminal residue" evidence="1">
    <location>
        <position position="77"/>
    </location>
</feature>
<evidence type="ECO:0008006" key="3">
    <source>
        <dbReference type="Google" id="ProtNLM"/>
    </source>
</evidence>
<name>A0A1Y1QPB1_9GAMM</name>
<comment type="caution">
    <text evidence="1">The sequence shown here is derived from an EMBL/GenBank/DDBJ whole genome shotgun (WGS) entry which is preliminary data.</text>
</comment>
<evidence type="ECO:0000313" key="2">
    <source>
        <dbReference type="Proteomes" id="UP000192491"/>
    </source>
</evidence>
<accession>A0A1Y1QPB1</accession>
<gene>
    <name evidence="1" type="ORF">BWK73_20430</name>
</gene>
<proteinExistence type="predicted"/>
<sequence>MKPFTRILRLWTINRVFIRHGLDELVFNIPFMRPLAFVYHISPWNWGKQETRPRGERIRRALEDLGPIFIKFGQMLS</sequence>
<dbReference type="AlphaFoldDB" id="A0A1Y1QPB1"/>
<reference evidence="1 2" key="1">
    <citation type="submission" date="2017-01" db="EMBL/GenBank/DDBJ databases">
        <title>Novel large sulfur bacteria in the metagenomes of groundwater-fed chemosynthetic microbial mats in the Lake Huron basin.</title>
        <authorList>
            <person name="Sharrar A.M."/>
            <person name="Flood B.E."/>
            <person name="Bailey J.V."/>
            <person name="Jones D.S."/>
            <person name="Biddanda B."/>
            <person name="Ruberg S.A."/>
            <person name="Marcus D.N."/>
            <person name="Dick G.J."/>
        </authorList>
    </citation>
    <scope>NUCLEOTIDE SEQUENCE [LARGE SCALE GENOMIC DNA]</scope>
    <source>
        <strain evidence="1">A8</strain>
    </source>
</reference>
<protein>
    <recommendedName>
        <fullName evidence="3">Ubiquinone biosynthesis regulatory protein kinase UbiB</fullName>
    </recommendedName>
</protein>
<dbReference type="EMBL" id="MTEJ01000114">
    <property type="protein sequence ID" value="OQX10371.1"/>
    <property type="molecule type" value="Genomic_DNA"/>
</dbReference>
<dbReference type="Proteomes" id="UP000192491">
    <property type="component" value="Unassembled WGS sequence"/>
</dbReference>
<organism evidence="1 2">
    <name type="scientific">Thiothrix lacustris</name>
    <dbReference type="NCBI Taxonomy" id="525917"/>
    <lineage>
        <taxon>Bacteria</taxon>
        <taxon>Pseudomonadati</taxon>
        <taxon>Pseudomonadota</taxon>
        <taxon>Gammaproteobacteria</taxon>
        <taxon>Thiotrichales</taxon>
        <taxon>Thiotrichaceae</taxon>
        <taxon>Thiothrix</taxon>
    </lineage>
</organism>
<evidence type="ECO:0000313" key="1">
    <source>
        <dbReference type="EMBL" id="OQX10371.1"/>
    </source>
</evidence>